<feature type="compositionally biased region" description="Pro residues" evidence="1">
    <location>
        <begin position="243"/>
        <end position="252"/>
    </location>
</feature>
<dbReference type="GeneID" id="28847531"/>
<dbReference type="KEGG" id="pchm:VFPPC_04136"/>
<evidence type="ECO:0000313" key="2">
    <source>
        <dbReference type="EMBL" id="OAQ67792.1"/>
    </source>
</evidence>
<dbReference type="OrthoDB" id="4898142at2759"/>
<reference evidence="2 3" key="1">
    <citation type="journal article" date="2016" name="PLoS Pathog.">
        <title>Biosynthesis of antibiotic leucinostatins in bio-control fungus Purpureocillium lilacinum and their inhibition on phytophthora revealed by genome mining.</title>
        <authorList>
            <person name="Wang G."/>
            <person name="Liu Z."/>
            <person name="Lin R."/>
            <person name="Li E."/>
            <person name="Mao Z."/>
            <person name="Ling J."/>
            <person name="Yang Y."/>
            <person name="Yin W.B."/>
            <person name="Xie B."/>
        </authorList>
    </citation>
    <scope>NUCLEOTIDE SEQUENCE [LARGE SCALE GENOMIC DNA]</scope>
    <source>
        <strain evidence="2">170</strain>
    </source>
</reference>
<evidence type="ECO:0000256" key="1">
    <source>
        <dbReference type="SAM" id="MobiDB-lite"/>
    </source>
</evidence>
<organism evidence="2 3">
    <name type="scientific">Pochonia chlamydosporia 170</name>
    <dbReference type="NCBI Taxonomy" id="1380566"/>
    <lineage>
        <taxon>Eukaryota</taxon>
        <taxon>Fungi</taxon>
        <taxon>Dikarya</taxon>
        <taxon>Ascomycota</taxon>
        <taxon>Pezizomycotina</taxon>
        <taxon>Sordariomycetes</taxon>
        <taxon>Hypocreomycetidae</taxon>
        <taxon>Hypocreales</taxon>
        <taxon>Clavicipitaceae</taxon>
        <taxon>Pochonia</taxon>
    </lineage>
</organism>
<proteinExistence type="predicted"/>
<dbReference type="Proteomes" id="UP000078397">
    <property type="component" value="Unassembled WGS sequence"/>
</dbReference>
<feature type="compositionally biased region" description="Pro residues" evidence="1">
    <location>
        <begin position="223"/>
        <end position="232"/>
    </location>
</feature>
<feature type="compositionally biased region" description="Polar residues" evidence="1">
    <location>
        <begin position="148"/>
        <end position="160"/>
    </location>
</feature>
<dbReference type="STRING" id="1380566.A0A179FQC9"/>
<sequence length="609" mass="67217">MSSSSRSHSHVAHVEDVDDDSGSAINGIEATRKYAMSEARMSPIKIQPNTGKSRSDRRPVNSRSSSASVSFDESGSHGSLPDKKGRPLSRRPSERESGDPELRARDQERKRMERRLREEEEDRRAAAPARSKAKAKDQDSRPLRKQRPTSLKQTATQPVIQQMYKRGHVDNPANYGVQQPAVAGNRPRAQTRPASYYAGQPTRPGPMNMPWFPSHHPPAGFPIGSYPPPPWPGQGASPGGFAGPPPPSPVGPPAGYFDAAGVAANPHSHLRSRFETRPSSAMAYQKPPPPPPPPALDYYDYEEIFDETPPPPRVTHRPSKAKRAEDDRKRMPPPEHIPIRPQSAMPQSTPYRPPPSQRPPSRQSQSRPPPTHRRSVGFVDQSPYDDDDFLGDDGLFHDISPNASFDQRHAVVPRPRSRRSSVAYDHHDYDIVPATSRGRRASMYGSALPSGGVSLEDQKYTDALKYQEAVSGGAPVKLTAETLRKASKRGAVASSRSTRSSASRDDSEYRQSNATGLTRTSFNSDDFTIKVSGGARVRVPGAEIECEDGGEITFTTRQSGPRTGSDRATMIYPQLEDSRKDMRQAMLLMTFPGDIFDTKPLDDDDLRFR</sequence>
<feature type="region of interest" description="Disordered" evidence="1">
    <location>
        <begin position="1"/>
        <end position="202"/>
    </location>
</feature>
<dbReference type="AlphaFoldDB" id="A0A179FQC9"/>
<keyword evidence="3" id="KW-1185">Reference proteome</keyword>
<dbReference type="RefSeq" id="XP_018144642.1">
    <property type="nucleotide sequence ID" value="XM_018283537.1"/>
</dbReference>
<comment type="caution">
    <text evidence="2">The sequence shown here is derived from an EMBL/GenBank/DDBJ whole genome shotgun (WGS) entry which is preliminary data.</text>
</comment>
<protein>
    <submittedName>
        <fullName evidence="2">Uncharacterized protein</fullName>
    </submittedName>
</protein>
<feature type="compositionally biased region" description="Low complexity" evidence="1">
    <location>
        <begin position="62"/>
        <end position="73"/>
    </location>
</feature>
<feature type="region of interest" description="Disordered" evidence="1">
    <location>
        <begin position="223"/>
        <end position="393"/>
    </location>
</feature>
<feature type="compositionally biased region" description="Basic and acidic residues" evidence="1">
    <location>
        <begin position="322"/>
        <end position="333"/>
    </location>
</feature>
<evidence type="ECO:0000313" key="3">
    <source>
        <dbReference type="Proteomes" id="UP000078397"/>
    </source>
</evidence>
<feature type="compositionally biased region" description="Pro residues" evidence="1">
    <location>
        <begin position="286"/>
        <end position="295"/>
    </location>
</feature>
<feature type="region of interest" description="Disordered" evidence="1">
    <location>
        <begin position="484"/>
        <end position="517"/>
    </location>
</feature>
<feature type="compositionally biased region" description="Basic and acidic residues" evidence="1">
    <location>
        <begin position="80"/>
        <end position="125"/>
    </location>
</feature>
<dbReference type="EMBL" id="LSBJ02000003">
    <property type="protein sequence ID" value="OAQ67792.1"/>
    <property type="molecule type" value="Genomic_DNA"/>
</dbReference>
<name>A0A179FQC9_METCM</name>
<gene>
    <name evidence="2" type="ORF">VFPPC_04136</name>
</gene>
<accession>A0A179FQC9</accession>